<dbReference type="KEGG" id="poj:PtoMrB4_24220"/>
<dbReference type="EMBL" id="AP022642">
    <property type="protein sequence ID" value="BCA28445.1"/>
    <property type="molecule type" value="Genomic_DNA"/>
</dbReference>
<comment type="similarity">
    <text evidence="2 4">Belongs to the glucose-6-phosphate 1-epimerase family.</text>
</comment>
<comment type="catalytic activity">
    <reaction evidence="1">
        <text>alpha-D-glucose 6-phosphate = beta-D-glucose 6-phosphate</text>
        <dbReference type="Rhea" id="RHEA:16249"/>
        <dbReference type="ChEBI" id="CHEBI:58225"/>
        <dbReference type="ChEBI" id="CHEBI:58247"/>
        <dbReference type="EC" id="5.1.3.15"/>
    </reaction>
</comment>
<dbReference type="GeneID" id="57397646"/>
<keyword evidence="3 4" id="KW-0413">Isomerase</keyword>
<dbReference type="EC" id="5.1.3.15" evidence="4"/>
<evidence type="ECO:0000256" key="5">
    <source>
        <dbReference type="SAM" id="MobiDB-lite"/>
    </source>
</evidence>
<dbReference type="Pfam" id="PF01263">
    <property type="entry name" value="Aldose_epim"/>
    <property type="match status" value="1"/>
</dbReference>
<dbReference type="CDD" id="cd09020">
    <property type="entry name" value="D-hex-6-P-epi_like"/>
    <property type="match status" value="1"/>
</dbReference>
<feature type="region of interest" description="Disordered" evidence="5">
    <location>
        <begin position="1"/>
        <end position="23"/>
    </location>
</feature>
<dbReference type="PANTHER" id="PTHR11122">
    <property type="entry name" value="APOSPORY-ASSOCIATED PROTEIN C-RELATED"/>
    <property type="match status" value="1"/>
</dbReference>
<dbReference type="RefSeq" id="WP_172433412.1">
    <property type="nucleotide sequence ID" value="NZ_AP022642.1"/>
</dbReference>
<proteinExistence type="inferred from homology"/>
<protein>
    <recommendedName>
        <fullName evidence="4">Putative glucose-6-phosphate 1-epimerase</fullName>
        <ecNumber evidence="4">5.1.3.15</ecNumber>
    </recommendedName>
</protein>
<dbReference type="GO" id="GO:0030246">
    <property type="term" value="F:carbohydrate binding"/>
    <property type="evidence" value="ECO:0007669"/>
    <property type="project" value="UniProtKB-UniRule"/>
</dbReference>
<gene>
    <name evidence="6" type="ORF">PtoMrB4_24220</name>
</gene>
<dbReference type="InterPro" id="IPR014718">
    <property type="entry name" value="GH-type_carb-bd"/>
</dbReference>
<dbReference type="Proteomes" id="UP000501237">
    <property type="component" value="Chromosome"/>
</dbReference>
<accession>A0A679GEA4</accession>
<evidence type="ECO:0000313" key="6">
    <source>
        <dbReference type="EMBL" id="BCA28445.1"/>
    </source>
</evidence>
<evidence type="ECO:0000256" key="2">
    <source>
        <dbReference type="ARBA" id="ARBA00005866"/>
    </source>
</evidence>
<dbReference type="InterPro" id="IPR011013">
    <property type="entry name" value="Gal_mutarotase_sf_dom"/>
</dbReference>
<dbReference type="InterPro" id="IPR025532">
    <property type="entry name" value="G6P_1-epimerase"/>
</dbReference>
<dbReference type="PANTHER" id="PTHR11122:SF13">
    <property type="entry name" value="GLUCOSE-6-PHOSPHATE 1-EPIMERASE"/>
    <property type="match status" value="1"/>
</dbReference>
<dbReference type="PIRSF" id="PIRSF016020">
    <property type="entry name" value="PHexose_mutarotase"/>
    <property type="match status" value="1"/>
</dbReference>
<evidence type="ECO:0000256" key="4">
    <source>
        <dbReference type="PIRNR" id="PIRNR016020"/>
    </source>
</evidence>
<evidence type="ECO:0000313" key="7">
    <source>
        <dbReference type="Proteomes" id="UP000501237"/>
    </source>
</evidence>
<organism evidence="6 7">
    <name type="scientific">Metapseudomonas otitidis</name>
    <dbReference type="NCBI Taxonomy" id="319939"/>
    <lineage>
        <taxon>Bacteria</taxon>
        <taxon>Pseudomonadati</taxon>
        <taxon>Pseudomonadota</taxon>
        <taxon>Gammaproteobacteria</taxon>
        <taxon>Pseudomonadales</taxon>
        <taxon>Pseudomonadaceae</taxon>
        <taxon>Metapseudomonas</taxon>
    </lineage>
</organism>
<sequence length="300" mass="33263">MAAAERDGVRRAGQAGEGGAHPLDALLRPASGQLFRWCEHQGRELLLVEHPRCSAVFSRQGGQLLHYQPRGERPLLWCARHWPRVGAIRGGVPVCWPWFGRHPVESGWPHHGWARLSDWRLVGKDADAQGVRLDWRLQLHDWQVELRACLGDALSLELVTTHQDSEPCVLSQALHAYWRVSDVARVALLGLDGADGHDLLAREPCRQAGELRVTEGVHRRFQRGGTLTLQDPGWQRRLRIDGGDNPHTVVWHPGSRPLPEVSWSESLGFLSVQAAACGEPGRGLAPGDEARLALKAWIAG</sequence>
<dbReference type="GO" id="GO:0005975">
    <property type="term" value="P:carbohydrate metabolic process"/>
    <property type="evidence" value="ECO:0007669"/>
    <property type="project" value="InterPro"/>
</dbReference>
<dbReference type="Gene3D" id="2.70.98.10">
    <property type="match status" value="1"/>
</dbReference>
<dbReference type="SUPFAM" id="SSF74650">
    <property type="entry name" value="Galactose mutarotase-like"/>
    <property type="match status" value="1"/>
</dbReference>
<dbReference type="GO" id="GO:0047938">
    <property type="term" value="F:glucose-6-phosphate 1-epimerase activity"/>
    <property type="evidence" value="ECO:0007669"/>
    <property type="project" value="UniProtKB-UniRule"/>
</dbReference>
<feature type="compositionally biased region" description="Basic and acidic residues" evidence="5">
    <location>
        <begin position="1"/>
        <end position="10"/>
    </location>
</feature>
<dbReference type="AlphaFoldDB" id="A0A679GEA4"/>
<name>A0A679GEA4_9GAMM</name>
<evidence type="ECO:0000256" key="1">
    <source>
        <dbReference type="ARBA" id="ARBA00001096"/>
    </source>
</evidence>
<reference evidence="6 7" key="1">
    <citation type="journal article" date="2020" name="Microbiol. Resour. Announc.">
        <title>Complete genome sequence of Pseudomonas otitidis strain MrB4, isolated from Lake Biwa in Japan.</title>
        <authorList>
            <person name="Miyazaki K."/>
            <person name="Hase E."/>
            <person name="Maruya T."/>
        </authorList>
    </citation>
    <scope>NUCLEOTIDE SEQUENCE [LARGE SCALE GENOMIC DNA]</scope>
    <source>
        <strain evidence="6 7">MrB4</strain>
    </source>
</reference>
<evidence type="ECO:0000256" key="3">
    <source>
        <dbReference type="ARBA" id="ARBA00023235"/>
    </source>
</evidence>
<dbReference type="InterPro" id="IPR008183">
    <property type="entry name" value="Aldose_1/G6P_1-epimerase"/>
</dbReference>